<gene>
    <name evidence="1" type="ORF">NOCA2360005</name>
</gene>
<proteinExistence type="predicted"/>
<protein>
    <submittedName>
        <fullName evidence="1">Uncharacterized protein</fullName>
    </submittedName>
</protein>
<sequence length="58" mass="6437">MTRGQAELDTLGEVGDAQPTVTLEFDKDLPVSCVHARDSATQASWSAQYWEHFSSIRP</sequence>
<reference evidence="1" key="1">
    <citation type="submission" date="2015-08" db="EMBL/GenBank/DDBJ databases">
        <authorList>
            <person name="Babu N.S."/>
            <person name="Beckwith C.J."/>
            <person name="Beseler K.G."/>
            <person name="Brison A."/>
            <person name="Carone J.V."/>
            <person name="Caskin T.P."/>
            <person name="Diamond M."/>
            <person name="Durham M.E."/>
            <person name="Foxe J.M."/>
            <person name="Go M."/>
            <person name="Henderson B.A."/>
            <person name="Jones I.B."/>
            <person name="McGettigan J.A."/>
            <person name="Micheletti S.J."/>
            <person name="Nasrallah M.E."/>
            <person name="Ortiz D."/>
            <person name="Piller C.R."/>
            <person name="Privatt S.R."/>
            <person name="Schneider S.L."/>
            <person name="Sharp S."/>
            <person name="Smith T.C."/>
            <person name="Stanton J.D."/>
            <person name="Ullery H.E."/>
            <person name="Wilson R.J."/>
            <person name="Serrano M.G."/>
            <person name="Buck G."/>
            <person name="Lee V."/>
            <person name="Wang Y."/>
            <person name="Carvalho R."/>
            <person name="Voegtly L."/>
            <person name="Shi R."/>
            <person name="Duckworth R."/>
            <person name="Johnson A."/>
            <person name="Loviza R."/>
            <person name="Walstead R."/>
            <person name="Shah Z."/>
            <person name="Kiflezghi M."/>
            <person name="Wade K."/>
            <person name="Ball S.L."/>
            <person name="Bradley K.W."/>
            <person name="Asai D.J."/>
            <person name="Bowman C.A."/>
            <person name="Russell D.A."/>
            <person name="Pope W.H."/>
            <person name="Jacobs-Sera D."/>
            <person name="Hendrix R.W."/>
            <person name="Hatfull G.F."/>
        </authorList>
    </citation>
    <scope>NUCLEOTIDE SEQUENCE</scope>
</reference>
<name>A0A2P2C3X5_9ZZZZ</name>
<organism evidence="1">
    <name type="scientific">metagenome</name>
    <dbReference type="NCBI Taxonomy" id="256318"/>
    <lineage>
        <taxon>unclassified sequences</taxon>
        <taxon>metagenomes</taxon>
    </lineage>
</organism>
<dbReference type="AlphaFoldDB" id="A0A2P2C3X5"/>
<evidence type="ECO:0000313" key="1">
    <source>
        <dbReference type="EMBL" id="CUR56680.1"/>
    </source>
</evidence>
<accession>A0A2P2C3X5</accession>
<dbReference type="EMBL" id="CZKA01000030">
    <property type="protein sequence ID" value="CUR56680.1"/>
    <property type="molecule type" value="Genomic_DNA"/>
</dbReference>